<feature type="region of interest" description="Disordered" evidence="1">
    <location>
        <begin position="132"/>
        <end position="165"/>
    </location>
</feature>
<sequence length="322" mass="36783">MRCMEGSQKSNLFALRIGVKPNTTSFLTFAKHILNKWMVEMAYLSHSERTSKDNHNCPSSEENEWLELGLGFSIAPKKQDDRQHQPNPNIAVPFPVSAAASSHLRAKQKPPGCSSSNSTTGLELGLSLGIDSETHEEDDDDDDEGGNYGQMAVWRNQDGGDDYGDDDDDYDDMAWWWPCHMNSGSFNDWQVPVPNNSHHYIPRNRPHSGLWFTLHSYTNRRNGEALPQIPKAYIRVKDENVTIFMVKKYLVRKLGLSNEAEVEISCMGQRLVHTQTLKQVRDSVWLPRFLESESTFHHYSLQTNSANNHLMSLYYGRRCAFN</sequence>
<dbReference type="Gene3D" id="3.10.20.90">
    <property type="entry name" value="Phosphatidylinositol 3-kinase Catalytic Subunit, Chain A, domain 1"/>
    <property type="match status" value="1"/>
</dbReference>
<organism evidence="2 3">
    <name type="scientific">Gossypium arboreum</name>
    <name type="common">Tree cotton</name>
    <name type="synonym">Gossypium nanking</name>
    <dbReference type="NCBI Taxonomy" id="29729"/>
    <lineage>
        <taxon>Eukaryota</taxon>
        <taxon>Viridiplantae</taxon>
        <taxon>Streptophyta</taxon>
        <taxon>Embryophyta</taxon>
        <taxon>Tracheophyta</taxon>
        <taxon>Spermatophyta</taxon>
        <taxon>Magnoliopsida</taxon>
        <taxon>eudicotyledons</taxon>
        <taxon>Gunneridae</taxon>
        <taxon>Pentapetalae</taxon>
        <taxon>rosids</taxon>
        <taxon>malvids</taxon>
        <taxon>Malvales</taxon>
        <taxon>Malvaceae</taxon>
        <taxon>Malvoideae</taxon>
        <taxon>Gossypium</taxon>
    </lineage>
</organism>
<feature type="region of interest" description="Disordered" evidence="1">
    <location>
        <begin position="101"/>
        <end position="120"/>
    </location>
</feature>
<feature type="compositionally biased region" description="Acidic residues" evidence="1">
    <location>
        <begin position="134"/>
        <end position="145"/>
    </location>
</feature>
<reference evidence="2 3" key="1">
    <citation type="submission" date="2023-03" db="EMBL/GenBank/DDBJ databases">
        <title>WGS of Gossypium arboreum.</title>
        <authorList>
            <person name="Yu D."/>
        </authorList>
    </citation>
    <scope>NUCLEOTIDE SEQUENCE [LARGE SCALE GENOMIC DNA]</scope>
    <source>
        <tissue evidence="2">Leaf</tissue>
    </source>
</reference>
<comment type="caution">
    <text evidence="2">The sequence shown here is derived from an EMBL/GenBank/DDBJ whole genome shotgun (WGS) entry which is preliminary data.</text>
</comment>
<proteinExistence type="predicted"/>
<name>A0ABR0NF53_GOSAR</name>
<gene>
    <name evidence="2" type="ORF">PVK06_034438</name>
</gene>
<dbReference type="InterPro" id="IPR044171">
    <property type="entry name" value="LAX2-like"/>
</dbReference>
<dbReference type="PANTHER" id="PTHR47290:SF6">
    <property type="entry name" value="UBIQUITIN-LIKE DOMAIN-CONTAINING PROTEIN"/>
    <property type="match status" value="1"/>
</dbReference>
<dbReference type="Proteomes" id="UP001358586">
    <property type="component" value="Chromosome 10"/>
</dbReference>
<evidence type="ECO:0000313" key="2">
    <source>
        <dbReference type="EMBL" id="KAK5793296.1"/>
    </source>
</evidence>
<evidence type="ECO:0000313" key="3">
    <source>
        <dbReference type="Proteomes" id="UP001358586"/>
    </source>
</evidence>
<protein>
    <submittedName>
        <fullName evidence="2">Uncharacterized protein</fullName>
    </submittedName>
</protein>
<evidence type="ECO:0000256" key="1">
    <source>
        <dbReference type="SAM" id="MobiDB-lite"/>
    </source>
</evidence>
<dbReference type="PANTHER" id="PTHR47290">
    <property type="entry name" value="RING FINGER PROTEIN"/>
    <property type="match status" value="1"/>
</dbReference>
<dbReference type="EMBL" id="JARKNE010000010">
    <property type="protein sequence ID" value="KAK5793296.1"/>
    <property type="molecule type" value="Genomic_DNA"/>
</dbReference>
<keyword evidence="3" id="KW-1185">Reference proteome</keyword>
<accession>A0ABR0NF53</accession>